<sequence length="56" mass="6202">MQTDGFDYLQQSCPSLLTELLEYVAKIGEHSVSPCLYSTEVLDGGDANGRRVKPRI</sequence>
<proteinExistence type="evidence at transcript level"/>
<protein>
    <submittedName>
        <fullName evidence="1">Uncharacterized protein</fullName>
    </submittedName>
</protein>
<dbReference type="EMBL" id="BT035829">
    <property type="protein sequence ID" value="ACF80834.1"/>
    <property type="molecule type" value="mRNA"/>
</dbReference>
<accession>B4FFE1</accession>
<dbReference type="AlphaFoldDB" id="B4FFE1"/>
<organism evidence="1">
    <name type="scientific">Zea mays</name>
    <name type="common">Maize</name>
    <dbReference type="NCBI Taxonomy" id="4577"/>
    <lineage>
        <taxon>Eukaryota</taxon>
        <taxon>Viridiplantae</taxon>
        <taxon>Streptophyta</taxon>
        <taxon>Embryophyta</taxon>
        <taxon>Tracheophyta</taxon>
        <taxon>Spermatophyta</taxon>
        <taxon>Magnoliopsida</taxon>
        <taxon>Liliopsida</taxon>
        <taxon>Poales</taxon>
        <taxon>Poaceae</taxon>
        <taxon>PACMAD clade</taxon>
        <taxon>Panicoideae</taxon>
        <taxon>Andropogonodae</taxon>
        <taxon>Andropogoneae</taxon>
        <taxon>Tripsacinae</taxon>
        <taxon>Zea</taxon>
    </lineage>
</organism>
<name>B4FFE1_MAIZE</name>
<reference evidence="1" key="1">
    <citation type="journal article" date="2009" name="PLoS Genet.">
        <title>Sequencing, mapping, and analysis of 27,455 maize full-length cDNAs.</title>
        <authorList>
            <person name="Soderlund C."/>
            <person name="Descour A."/>
            <person name="Kudrna D."/>
            <person name="Bomhoff M."/>
            <person name="Boyd L."/>
            <person name="Currie J."/>
            <person name="Angelova A."/>
            <person name="Collura K."/>
            <person name="Wissotski M."/>
            <person name="Ashley E."/>
            <person name="Morrow D."/>
            <person name="Fernandes J."/>
            <person name="Walbot V."/>
            <person name="Yu Y."/>
        </authorList>
    </citation>
    <scope>NUCLEOTIDE SEQUENCE</scope>
    <source>
        <strain evidence="1">B73</strain>
    </source>
</reference>
<evidence type="ECO:0000313" key="1">
    <source>
        <dbReference type="EMBL" id="ACF80834.1"/>
    </source>
</evidence>